<dbReference type="InterPro" id="IPR045851">
    <property type="entry name" value="AMP-bd_C_sf"/>
</dbReference>
<keyword evidence="6" id="KW-1185">Reference proteome</keyword>
<dbReference type="Proteomes" id="UP000266091">
    <property type="component" value="Unassembled WGS sequence"/>
</dbReference>
<dbReference type="GO" id="GO:0016020">
    <property type="term" value="C:membrane"/>
    <property type="evidence" value="ECO:0007669"/>
    <property type="project" value="TreeGrafter"/>
</dbReference>
<evidence type="ECO:0000256" key="2">
    <source>
        <dbReference type="ARBA" id="ARBA00022840"/>
    </source>
</evidence>
<dbReference type="Gene3D" id="3.40.50.12780">
    <property type="entry name" value="N-terminal domain of ligase-like"/>
    <property type="match status" value="1"/>
</dbReference>
<comment type="catalytic activity">
    <reaction evidence="3">
        <text>a long-chain fatty acid + ATP + CoA = a long-chain fatty acyl-CoA + AMP + diphosphate</text>
        <dbReference type="Rhea" id="RHEA:15421"/>
        <dbReference type="ChEBI" id="CHEBI:30616"/>
        <dbReference type="ChEBI" id="CHEBI:33019"/>
        <dbReference type="ChEBI" id="CHEBI:57287"/>
        <dbReference type="ChEBI" id="CHEBI:57560"/>
        <dbReference type="ChEBI" id="CHEBI:83139"/>
        <dbReference type="ChEBI" id="CHEBI:456215"/>
        <dbReference type="EC" id="6.2.1.3"/>
    </reaction>
    <physiologicalReaction direction="left-to-right" evidence="3">
        <dbReference type="Rhea" id="RHEA:15422"/>
    </physiologicalReaction>
</comment>
<accession>A0A388SF45</accession>
<dbReference type="AlphaFoldDB" id="A0A388SF45"/>
<dbReference type="PANTHER" id="PTHR43272:SF33">
    <property type="entry name" value="AMP-BINDING DOMAIN-CONTAINING PROTEIN-RELATED"/>
    <property type="match status" value="1"/>
</dbReference>
<dbReference type="Pfam" id="PF00501">
    <property type="entry name" value="AMP-binding"/>
    <property type="match status" value="1"/>
</dbReference>
<evidence type="ECO:0000259" key="4">
    <source>
        <dbReference type="Pfam" id="PF00501"/>
    </source>
</evidence>
<dbReference type="CDD" id="cd05907">
    <property type="entry name" value="VL_LC_FACS_like"/>
    <property type="match status" value="1"/>
</dbReference>
<organism evidence="5 6">
    <name type="scientific">Mesosutterella multiformis</name>
    <dbReference type="NCBI Taxonomy" id="2259133"/>
    <lineage>
        <taxon>Bacteria</taxon>
        <taxon>Pseudomonadati</taxon>
        <taxon>Pseudomonadota</taxon>
        <taxon>Betaproteobacteria</taxon>
        <taxon>Burkholderiales</taxon>
        <taxon>Sutterellaceae</taxon>
        <taxon>Mesosutterella</taxon>
    </lineage>
</organism>
<dbReference type="InterPro" id="IPR042099">
    <property type="entry name" value="ANL_N_sf"/>
</dbReference>
<protein>
    <submittedName>
        <fullName evidence="5">AMP-dependent synthetase</fullName>
    </submittedName>
</protein>
<evidence type="ECO:0000313" key="5">
    <source>
        <dbReference type="EMBL" id="GBO93314.1"/>
    </source>
</evidence>
<dbReference type="PANTHER" id="PTHR43272">
    <property type="entry name" value="LONG-CHAIN-FATTY-ACID--COA LIGASE"/>
    <property type="match status" value="1"/>
</dbReference>
<reference evidence="5 6" key="1">
    <citation type="journal article" date="2018" name="Int. J. Syst. Evol. Microbiol.">
        <title>Mesosutterella multiformis gen. nov., sp. nov., a member of the family Sutterellaceae and Sutterella megalosphaeroides sp. nov., isolated from human faeces.</title>
        <authorList>
            <person name="Sakamoto M."/>
            <person name="Ikeyama N."/>
            <person name="Kunihiro T."/>
            <person name="Iino T."/>
            <person name="Yuki M."/>
            <person name="Ohkuma M."/>
        </authorList>
    </citation>
    <scope>NUCLEOTIDE SEQUENCE [LARGE SCALE GENOMIC DNA]</scope>
    <source>
        <strain evidence="5 6">4NBBH2</strain>
    </source>
</reference>
<dbReference type="PROSITE" id="PS00455">
    <property type="entry name" value="AMP_BINDING"/>
    <property type="match status" value="1"/>
</dbReference>
<dbReference type="InterPro" id="IPR000873">
    <property type="entry name" value="AMP-dep_synth/lig_dom"/>
</dbReference>
<dbReference type="Gene3D" id="3.30.300.30">
    <property type="match status" value="1"/>
</dbReference>
<keyword evidence="2" id="KW-0067">ATP-binding</keyword>
<evidence type="ECO:0000313" key="6">
    <source>
        <dbReference type="Proteomes" id="UP000266091"/>
    </source>
</evidence>
<evidence type="ECO:0000256" key="3">
    <source>
        <dbReference type="ARBA" id="ARBA00024484"/>
    </source>
</evidence>
<keyword evidence="1" id="KW-0547">Nucleotide-binding</keyword>
<proteinExistence type="predicted"/>
<accession>A0A401LK42</accession>
<sequence>MSETTADRIALLRKAKTLPDLIANRAKTAPDDEALRQYDRSKGEWVSTTFGELQERILEWHKAYAALKLERGSRVGILLPNGIDAVCADQGALANALVPVPMHAIDTAGASAFILIDSQASVLVTNKLSRWQAIADTGIILPDLRHVILTEETSVPAPEGEIELHTLSDWLKMGEPLTEADLTEKPEPDDLGAIVYTSGTTGKPKGVMLTHRNFLTNVCDTPDCLTPIGGDIFLSFLPLSHTFERTLGYYLALGMGCTVVYNRSIMLLAEDFKTVRPTVIISVPRIYERVYAKLNDALEKKGGAAKKIFSWAVEAGWRRFCKRNKLPVDKSNRSFGNMIAGPLFEKKVSQTLMDQFGGRLRAAISGGAAINPKVAKVFCGLGMPVIQGYGMTETSPVIAGNRLDDNQPQTVGLPFTHVEVRLGEDNEIQVRGPSVMKGYWKRPKATAEAFTEDGWLHTGDVGSLSEDGHLSIRGRIKEIIVTSTGEKVPPADIESALETDPLFAQTFVLGENKPYISFITVLNPTEWKKLAASLSLDPESPESLSAPAARQAVIKRAKEATKDFPRYALPRAVTLVTEPWTIENGLLTPTLKLKRGPLRNKFADEIQQMYKA</sequence>
<dbReference type="RefSeq" id="WP_235005601.1">
    <property type="nucleotide sequence ID" value="NZ_BGZJ01000001.1"/>
</dbReference>
<dbReference type="InterPro" id="IPR020845">
    <property type="entry name" value="AMP-binding_CS"/>
</dbReference>
<evidence type="ECO:0000256" key="1">
    <source>
        <dbReference type="ARBA" id="ARBA00022741"/>
    </source>
</evidence>
<comment type="caution">
    <text evidence="5">The sequence shown here is derived from an EMBL/GenBank/DDBJ whole genome shotgun (WGS) entry which is preliminary data.</text>
</comment>
<dbReference type="EMBL" id="BGZJ01000001">
    <property type="protein sequence ID" value="GBO93314.1"/>
    <property type="molecule type" value="Genomic_DNA"/>
</dbReference>
<name>A0A388SF45_9BURK</name>
<dbReference type="Pfam" id="PF23562">
    <property type="entry name" value="AMP-binding_C_3"/>
    <property type="match status" value="1"/>
</dbReference>
<dbReference type="GO" id="GO:0005524">
    <property type="term" value="F:ATP binding"/>
    <property type="evidence" value="ECO:0007669"/>
    <property type="project" value="UniProtKB-KW"/>
</dbReference>
<gene>
    <name evidence="5" type="ORF">MESMUL_06680</name>
</gene>
<dbReference type="SUPFAM" id="SSF56801">
    <property type="entry name" value="Acetyl-CoA synthetase-like"/>
    <property type="match status" value="1"/>
</dbReference>
<dbReference type="GO" id="GO:0004467">
    <property type="term" value="F:long-chain fatty acid-CoA ligase activity"/>
    <property type="evidence" value="ECO:0007669"/>
    <property type="project" value="UniProtKB-EC"/>
</dbReference>
<feature type="domain" description="AMP-dependent synthetase/ligase" evidence="4">
    <location>
        <begin position="24"/>
        <end position="440"/>
    </location>
</feature>